<protein>
    <submittedName>
        <fullName evidence="2">Transcriptional regulator</fullName>
    </submittedName>
</protein>
<organism evidence="2 3">
    <name type="scientific">Paraferrimonas haliotis</name>
    <dbReference type="NCBI Taxonomy" id="2013866"/>
    <lineage>
        <taxon>Bacteria</taxon>
        <taxon>Pseudomonadati</taxon>
        <taxon>Pseudomonadota</taxon>
        <taxon>Gammaproteobacteria</taxon>
        <taxon>Alteromonadales</taxon>
        <taxon>Ferrimonadaceae</taxon>
        <taxon>Paraferrimonas</taxon>
    </lineage>
</organism>
<dbReference type="Pfam" id="PF12680">
    <property type="entry name" value="SnoaL_2"/>
    <property type="match status" value="1"/>
</dbReference>
<dbReference type="EMBL" id="BSPO01000003">
    <property type="protein sequence ID" value="GLS83717.1"/>
    <property type="molecule type" value="Genomic_DNA"/>
</dbReference>
<evidence type="ECO:0000259" key="1">
    <source>
        <dbReference type="Pfam" id="PF12680"/>
    </source>
</evidence>
<comment type="caution">
    <text evidence="2">The sequence shown here is derived from an EMBL/GenBank/DDBJ whole genome shotgun (WGS) entry which is preliminary data.</text>
</comment>
<dbReference type="Proteomes" id="UP001157439">
    <property type="component" value="Unassembled WGS sequence"/>
</dbReference>
<dbReference type="InterPro" id="IPR037401">
    <property type="entry name" value="SnoaL-like"/>
</dbReference>
<accession>A0AA37WWN9</accession>
<proteinExistence type="predicted"/>
<dbReference type="RefSeq" id="WP_095498746.1">
    <property type="nucleotide sequence ID" value="NZ_BSPO01000003.1"/>
</dbReference>
<dbReference type="SUPFAM" id="SSF54427">
    <property type="entry name" value="NTF2-like"/>
    <property type="match status" value="1"/>
</dbReference>
<keyword evidence="3" id="KW-1185">Reference proteome</keyword>
<dbReference type="Gene3D" id="3.10.450.50">
    <property type="match status" value="1"/>
</dbReference>
<reference evidence="2 3" key="1">
    <citation type="journal article" date="2014" name="Int. J. Syst. Evol. Microbiol.">
        <title>Complete genome sequence of Corynebacterium casei LMG S-19264T (=DSM 44701T), isolated from a smear-ripened cheese.</title>
        <authorList>
            <consortium name="US DOE Joint Genome Institute (JGI-PGF)"/>
            <person name="Walter F."/>
            <person name="Albersmeier A."/>
            <person name="Kalinowski J."/>
            <person name="Ruckert C."/>
        </authorList>
    </citation>
    <scope>NUCLEOTIDE SEQUENCE [LARGE SCALE GENOMIC DNA]</scope>
    <source>
        <strain evidence="2 3">NBRC 112785</strain>
    </source>
</reference>
<dbReference type="AlphaFoldDB" id="A0AA37WWN9"/>
<evidence type="ECO:0000313" key="3">
    <source>
        <dbReference type="Proteomes" id="UP001157439"/>
    </source>
</evidence>
<name>A0AA37WWN9_9GAMM</name>
<feature type="domain" description="SnoaL-like" evidence="1">
    <location>
        <begin position="24"/>
        <end position="122"/>
    </location>
</feature>
<sequence length="155" mass="17801">MQTQQAQASELKPVANNLLDNFAELYQKLNKHNLDSLADVYDDHIVFEDALHRVEGIDKLTDYFAGLYENLNQCDFEIERIIEDGQQATVIWLMRYSHPKLNSGKPVEVPGVSHLKYSDKITYHRDYMDLGMMLYEQLPILGGVIRAVKRRASGS</sequence>
<dbReference type="InterPro" id="IPR032710">
    <property type="entry name" value="NTF2-like_dom_sf"/>
</dbReference>
<gene>
    <name evidence="2" type="ORF">GCM10007894_16940</name>
</gene>
<evidence type="ECO:0000313" key="2">
    <source>
        <dbReference type="EMBL" id="GLS83717.1"/>
    </source>
</evidence>